<dbReference type="SUPFAM" id="SSF69593">
    <property type="entry name" value="Glycerol-3-phosphate (1)-acyltransferase"/>
    <property type="match status" value="1"/>
</dbReference>
<feature type="domain" description="Phospholipid/glycerol acyltransferase" evidence="7">
    <location>
        <begin position="331"/>
        <end position="462"/>
    </location>
</feature>
<evidence type="ECO:0000256" key="1">
    <source>
        <dbReference type="ARBA" id="ARBA00004184"/>
    </source>
</evidence>
<evidence type="ECO:0000259" key="7">
    <source>
        <dbReference type="SMART" id="SM00563"/>
    </source>
</evidence>
<evidence type="ECO:0000256" key="4">
    <source>
        <dbReference type="ARBA" id="ARBA00023136"/>
    </source>
</evidence>
<comment type="similarity">
    <text evidence="2">Belongs to the GPAT/DAPAT family.</text>
</comment>
<dbReference type="InterPro" id="IPR041728">
    <property type="entry name" value="GPAT/DHAPAT_LPLAT"/>
</dbReference>
<dbReference type="Pfam" id="PF19277">
    <property type="entry name" value="GPAT_C"/>
    <property type="match status" value="1"/>
</dbReference>
<dbReference type="PANTHER" id="PTHR12563:SF17">
    <property type="entry name" value="DIHYDROXYACETONE PHOSPHATE ACYLTRANSFERASE"/>
    <property type="match status" value="1"/>
</dbReference>
<dbReference type="AlphaFoldDB" id="F0W771"/>
<dbReference type="GO" id="GO:0008654">
    <property type="term" value="P:phospholipid biosynthetic process"/>
    <property type="evidence" value="ECO:0007669"/>
    <property type="project" value="TreeGrafter"/>
</dbReference>
<accession>F0W771</accession>
<evidence type="ECO:0000256" key="2">
    <source>
        <dbReference type="ARBA" id="ARBA00007937"/>
    </source>
</evidence>
<comment type="subcellular location">
    <subcellularLocation>
        <location evidence="1">Endomembrane system</location>
        <topology evidence="1">Peripheral membrane protein</topology>
    </subcellularLocation>
</comment>
<dbReference type="GO" id="GO:0006072">
    <property type="term" value="P:glycerol-3-phosphate metabolic process"/>
    <property type="evidence" value="ECO:0007669"/>
    <property type="project" value="TreeGrafter"/>
</dbReference>
<keyword evidence="5 8" id="KW-0012">Acyltransferase</keyword>
<evidence type="ECO:0000256" key="3">
    <source>
        <dbReference type="ARBA" id="ARBA00022679"/>
    </source>
</evidence>
<feature type="region of interest" description="Disordered" evidence="6">
    <location>
        <begin position="1"/>
        <end position="91"/>
    </location>
</feature>
<keyword evidence="4" id="KW-0472">Membrane</keyword>
<name>F0W771_9STRA</name>
<reference evidence="8" key="2">
    <citation type="submission" date="2011-02" db="EMBL/GenBank/DDBJ databases">
        <authorList>
            <person name="MacLean D."/>
        </authorList>
    </citation>
    <scope>NUCLEOTIDE SEQUENCE</scope>
</reference>
<keyword evidence="3 8" id="KW-0808">Transferase</keyword>
<dbReference type="GO" id="GO:0012505">
    <property type="term" value="C:endomembrane system"/>
    <property type="evidence" value="ECO:0007669"/>
    <property type="project" value="UniProtKB-SubCell"/>
</dbReference>
<dbReference type="GO" id="GO:0006631">
    <property type="term" value="P:fatty acid metabolic process"/>
    <property type="evidence" value="ECO:0007669"/>
    <property type="project" value="TreeGrafter"/>
</dbReference>
<protein>
    <submittedName>
        <fullName evidence="8">Glycerol3phosphate acyltransferase putative</fullName>
    </submittedName>
</protein>
<dbReference type="InterPro" id="IPR002123">
    <property type="entry name" value="Plipid/glycerol_acylTrfase"/>
</dbReference>
<evidence type="ECO:0000313" key="8">
    <source>
        <dbReference type="EMBL" id="CCA16970.1"/>
    </source>
</evidence>
<dbReference type="InterPro" id="IPR022284">
    <property type="entry name" value="GPAT/DHAPAT"/>
</dbReference>
<proteinExistence type="inferred from homology"/>
<dbReference type="EMBL" id="FR824073">
    <property type="protein sequence ID" value="CCA16970.1"/>
    <property type="molecule type" value="Genomic_DNA"/>
</dbReference>
<reference evidence="8" key="1">
    <citation type="journal article" date="2011" name="PLoS Biol.">
        <title>Gene gain and loss during evolution of obligate parasitism in the white rust pathogen of Arabidopsis thaliana.</title>
        <authorList>
            <person name="Kemen E."/>
            <person name="Gardiner A."/>
            <person name="Schultz-Larsen T."/>
            <person name="Kemen A.C."/>
            <person name="Balmuth A.L."/>
            <person name="Robert-Seilaniantz A."/>
            <person name="Bailey K."/>
            <person name="Holub E."/>
            <person name="Studholme D.J."/>
            <person name="Maclean D."/>
            <person name="Jones J.D."/>
        </authorList>
    </citation>
    <scope>NUCLEOTIDE SEQUENCE</scope>
</reference>
<feature type="compositionally biased region" description="Basic and acidic residues" evidence="6">
    <location>
        <begin position="50"/>
        <end position="69"/>
    </location>
</feature>
<evidence type="ECO:0000256" key="6">
    <source>
        <dbReference type="SAM" id="MobiDB-lite"/>
    </source>
</evidence>
<dbReference type="GO" id="GO:0031966">
    <property type="term" value="C:mitochondrial membrane"/>
    <property type="evidence" value="ECO:0007669"/>
    <property type="project" value="TreeGrafter"/>
</dbReference>
<evidence type="ECO:0000256" key="5">
    <source>
        <dbReference type="ARBA" id="ARBA00023315"/>
    </source>
</evidence>
<dbReference type="CDD" id="cd07993">
    <property type="entry name" value="LPLAT_DHAPAT-like"/>
    <property type="match status" value="1"/>
</dbReference>
<dbReference type="PANTHER" id="PTHR12563">
    <property type="entry name" value="GLYCEROL-3-PHOSPHATE ACYLTRANSFERASE"/>
    <property type="match status" value="1"/>
</dbReference>
<dbReference type="SMART" id="SM00563">
    <property type="entry name" value="PlsC"/>
    <property type="match status" value="1"/>
</dbReference>
<dbReference type="GO" id="GO:0004366">
    <property type="term" value="F:glycerol-3-phosphate O-acyltransferase activity"/>
    <property type="evidence" value="ECO:0007669"/>
    <property type="project" value="TreeGrafter"/>
</dbReference>
<dbReference type="InterPro" id="IPR045520">
    <property type="entry name" value="GPAT/DHAPAT_C"/>
</dbReference>
<dbReference type="GO" id="GO:0019432">
    <property type="term" value="P:triglyceride biosynthetic process"/>
    <property type="evidence" value="ECO:0007669"/>
    <property type="project" value="TreeGrafter"/>
</dbReference>
<feature type="compositionally biased region" description="Basic and acidic residues" evidence="6">
    <location>
        <begin position="16"/>
        <end position="27"/>
    </location>
</feature>
<sequence>MISKSIVGKNSTTYVDSDRTSSRDKITAKSTVTYRRFRSVDSPNQSSGQRDSEAIGRVSTHESDDDTKQSKTTHSHLKDCVKSNRKQTKPKKSLFLANTHGITATAVAADRNDRNRNTTAHHLEMYSFNPNLWFIPQLRLGPALACPTSFTNETRHASDSSLTNSNISQYTLTDQGIQCGPPRFVNVVHKSWLLATVQERCNWYHMTKQTILKRRNTFFHRNCTDIAFSMCSRSNHNLQGRLPLHSTTHCRNVLNRLQTSQSILNRDTHSIRVMLAILHSNLCLPAVRIFGWLLSKIWRILFQGIHVDVEGVQRLHALLAQAKKEGTQFGMAYIPTHKTHLDYLIISYLCFAHGLPIPRIAAGDNMKLPIIGTFLRANGSFFMRRSWGNDLLYKCVLSAYVHELMDDDNPLEVFLEGGRSRVGRVSSLKKGFLSLLNDYIRFERDQDKPKTLWLVPISLDYDRVLEVKEYANQRLGKKKQKESLYELLRSVKNLFATSCGHAYVRFGEGISLQPQDRVYNVTNIIGYRLQELCTVTSTCIVASILLWKRSSMNFDILEAYFNWLLMELDLRNVSIEHLSGKSKEICKQAVSMLDVPIHGSKIVFSPSDMPPSRILEVDYYRNQLLHRFLPELAVFGAIQSFCTHIWNGIWSTNTTAIHETKLLPMIGFLWRFLRKLVHHSDPEICIPEVHTLLSRVTCVRIVGIHSAKVYLVDWSAWKRCRLVHFNLSLLWPLLDVMWVTVHTACGLREGEAMIYEEFIIKVQQLAENLLVTKQIAHTEALCKETIKQAVEWLIQLEILYYKHDRDHCPSLGAATAPSKTVTSRVRTIEASGNEVYLRCVVDMFRHRPTALLGHFLSQVGTRRIIAP</sequence>
<dbReference type="HOGENOM" id="CLU_330760_0_0_1"/>
<organism evidence="8">
    <name type="scientific">Albugo laibachii Nc14</name>
    <dbReference type="NCBI Taxonomy" id="890382"/>
    <lineage>
        <taxon>Eukaryota</taxon>
        <taxon>Sar</taxon>
        <taxon>Stramenopiles</taxon>
        <taxon>Oomycota</taxon>
        <taxon>Peronosporomycetes</taxon>
        <taxon>Albuginales</taxon>
        <taxon>Albuginaceae</taxon>
        <taxon>Albugo</taxon>
    </lineage>
</organism>
<dbReference type="Pfam" id="PF01553">
    <property type="entry name" value="Acyltransferase"/>
    <property type="match status" value="1"/>
</dbReference>
<gene>
    <name evidence="8" type="primary">AlNc14C28G2699</name>
    <name evidence="8" type="ORF">ALNC14_031130</name>
</gene>